<protein>
    <submittedName>
        <fullName evidence="2">Uncharacterized protein</fullName>
    </submittedName>
</protein>
<accession>M7YWF6</accession>
<evidence type="ECO:0000256" key="1">
    <source>
        <dbReference type="SAM" id="MobiDB-lite"/>
    </source>
</evidence>
<gene>
    <name evidence="2" type="ORF">TRIUR3_20146</name>
</gene>
<name>M7YWF6_TRIUA</name>
<organism evidence="2">
    <name type="scientific">Triticum urartu</name>
    <name type="common">Red wild einkorn</name>
    <name type="synonym">Crithodium urartu</name>
    <dbReference type="NCBI Taxonomy" id="4572"/>
    <lineage>
        <taxon>Eukaryota</taxon>
        <taxon>Viridiplantae</taxon>
        <taxon>Streptophyta</taxon>
        <taxon>Embryophyta</taxon>
        <taxon>Tracheophyta</taxon>
        <taxon>Spermatophyta</taxon>
        <taxon>Magnoliopsida</taxon>
        <taxon>Liliopsida</taxon>
        <taxon>Poales</taxon>
        <taxon>Poaceae</taxon>
        <taxon>BOP clade</taxon>
        <taxon>Pooideae</taxon>
        <taxon>Triticodae</taxon>
        <taxon>Triticeae</taxon>
        <taxon>Triticinae</taxon>
        <taxon>Triticum</taxon>
    </lineage>
</organism>
<feature type="region of interest" description="Disordered" evidence="1">
    <location>
        <begin position="98"/>
        <end position="119"/>
    </location>
</feature>
<feature type="compositionally biased region" description="Basic and acidic residues" evidence="1">
    <location>
        <begin position="99"/>
        <end position="110"/>
    </location>
</feature>
<proteinExistence type="predicted"/>
<dbReference type="AlphaFoldDB" id="M7YWF6"/>
<dbReference type="EMBL" id="KD220137">
    <property type="protein sequence ID" value="EMS51471.1"/>
    <property type="molecule type" value="Genomic_DNA"/>
</dbReference>
<sequence length="346" mass="38585">MVELEDGVPDFINEAESVTMSWNKVLLAWSLSLWLRQASGVLAPRSNACEEMIVWHASPSCSDEETLDPPCFRPRDFKIQKRRKEVAGRCPSSPLCQWPRKERERRREEPSPPSQVTEDVISDILPSLTPKYALRSRAVCERLALAPARRRPLDPPCSLLLSYCEAPKPARLSNCFELELEAVGLTTDKRRLVVRFIGGRPRLQSPRGAASCDGILSVLDAFFVCKPATRRYAPLPPPRGPWECRVGSCAAETNTAGSHRPSQLARGIERAVVCTGLLEWTRWRRWSARACTNPPGPSLYTARQPAVLHCTGRQADNILAGVGQSTQLLIPGSWSWRSTMQCHALP</sequence>
<evidence type="ECO:0000313" key="2">
    <source>
        <dbReference type="EMBL" id="EMS51471.1"/>
    </source>
</evidence>
<reference evidence="2" key="1">
    <citation type="journal article" date="2013" name="Nature">
        <title>Draft genome of the wheat A-genome progenitor Triticum urartu.</title>
        <authorList>
            <person name="Ling H.Q."/>
            <person name="Zhao S."/>
            <person name="Liu D."/>
            <person name="Wang J."/>
            <person name="Sun H."/>
            <person name="Zhang C."/>
            <person name="Fan H."/>
            <person name="Li D."/>
            <person name="Dong L."/>
            <person name="Tao Y."/>
            <person name="Gao C."/>
            <person name="Wu H."/>
            <person name="Li Y."/>
            <person name="Cui Y."/>
            <person name="Guo X."/>
            <person name="Zheng S."/>
            <person name="Wang B."/>
            <person name="Yu K."/>
            <person name="Liang Q."/>
            <person name="Yang W."/>
            <person name="Lou X."/>
            <person name="Chen J."/>
            <person name="Feng M."/>
            <person name="Jian J."/>
            <person name="Zhang X."/>
            <person name="Luo G."/>
            <person name="Jiang Y."/>
            <person name="Liu J."/>
            <person name="Wang Z."/>
            <person name="Sha Y."/>
            <person name="Zhang B."/>
            <person name="Wu H."/>
            <person name="Tang D."/>
            <person name="Shen Q."/>
            <person name="Xue P."/>
            <person name="Zou S."/>
            <person name="Wang X."/>
            <person name="Liu X."/>
            <person name="Wang F."/>
            <person name="Yang Y."/>
            <person name="An X."/>
            <person name="Dong Z."/>
            <person name="Zhang K."/>
            <person name="Zhang X."/>
            <person name="Luo M.C."/>
            <person name="Dvorak J."/>
            <person name="Tong Y."/>
            <person name="Wang J."/>
            <person name="Yang H."/>
            <person name="Li Z."/>
            <person name="Wang D."/>
            <person name="Zhang A."/>
            <person name="Wang J."/>
        </authorList>
    </citation>
    <scope>NUCLEOTIDE SEQUENCE</scope>
</reference>